<dbReference type="Proteomes" id="UP001062846">
    <property type="component" value="Chromosome 3"/>
</dbReference>
<proteinExistence type="predicted"/>
<comment type="caution">
    <text evidence="1">The sequence shown here is derived from an EMBL/GenBank/DDBJ whole genome shotgun (WGS) entry which is preliminary data.</text>
</comment>
<organism evidence="1 2">
    <name type="scientific">Rhododendron molle</name>
    <name type="common">Chinese azalea</name>
    <name type="synonym">Azalea mollis</name>
    <dbReference type="NCBI Taxonomy" id="49168"/>
    <lineage>
        <taxon>Eukaryota</taxon>
        <taxon>Viridiplantae</taxon>
        <taxon>Streptophyta</taxon>
        <taxon>Embryophyta</taxon>
        <taxon>Tracheophyta</taxon>
        <taxon>Spermatophyta</taxon>
        <taxon>Magnoliopsida</taxon>
        <taxon>eudicotyledons</taxon>
        <taxon>Gunneridae</taxon>
        <taxon>Pentapetalae</taxon>
        <taxon>asterids</taxon>
        <taxon>Ericales</taxon>
        <taxon>Ericaceae</taxon>
        <taxon>Ericoideae</taxon>
        <taxon>Rhodoreae</taxon>
        <taxon>Rhododendron</taxon>
    </lineage>
</organism>
<keyword evidence="2" id="KW-1185">Reference proteome</keyword>
<gene>
    <name evidence="1" type="ORF">RHMOL_Rhmol03G0141600</name>
</gene>
<reference evidence="1" key="1">
    <citation type="submission" date="2022-02" db="EMBL/GenBank/DDBJ databases">
        <title>Plant Genome Project.</title>
        <authorList>
            <person name="Zhang R.-G."/>
        </authorList>
    </citation>
    <scope>NUCLEOTIDE SEQUENCE</scope>
    <source>
        <strain evidence="1">AT1</strain>
    </source>
</reference>
<protein>
    <submittedName>
        <fullName evidence="1">Uncharacterized protein</fullName>
    </submittedName>
</protein>
<evidence type="ECO:0000313" key="1">
    <source>
        <dbReference type="EMBL" id="KAI8563854.1"/>
    </source>
</evidence>
<sequence>MWNTIVDGMRRISKEVLGESNGKGPISKETWWWNDEVQTLVKAKECFKKWQKDRNEKFLGLQAC</sequence>
<dbReference type="EMBL" id="CM046390">
    <property type="protein sequence ID" value="KAI8563854.1"/>
    <property type="molecule type" value="Genomic_DNA"/>
</dbReference>
<accession>A0ACC0PFF1</accession>
<evidence type="ECO:0000313" key="2">
    <source>
        <dbReference type="Proteomes" id="UP001062846"/>
    </source>
</evidence>
<name>A0ACC0PFF1_RHOML</name>